<dbReference type="EMBL" id="NMWT01000007">
    <property type="protein sequence ID" value="PLS29222.1"/>
    <property type="molecule type" value="Genomic_DNA"/>
</dbReference>
<organism evidence="2 3">
    <name type="scientific">Bifidobacterium parmae</name>
    <dbReference type="NCBI Taxonomy" id="361854"/>
    <lineage>
        <taxon>Bacteria</taxon>
        <taxon>Bacillati</taxon>
        <taxon>Actinomycetota</taxon>
        <taxon>Actinomycetes</taxon>
        <taxon>Bifidobacteriales</taxon>
        <taxon>Bifidobacteriaceae</taxon>
        <taxon>Bifidobacterium</taxon>
    </lineage>
</organism>
<keyword evidence="2" id="KW-0347">Helicase</keyword>
<dbReference type="Pfam" id="PF11907">
    <property type="entry name" value="DUF3427"/>
    <property type="match status" value="1"/>
</dbReference>
<accession>A0A2N5J4S9</accession>
<dbReference type="AlphaFoldDB" id="A0A2N5J4S9"/>
<keyword evidence="2" id="KW-0067">ATP-binding</keyword>
<gene>
    <name evidence="2" type="ORF">Uis4E_0642</name>
</gene>
<dbReference type="InterPro" id="IPR021835">
    <property type="entry name" value="DUF3427"/>
</dbReference>
<evidence type="ECO:0000259" key="1">
    <source>
        <dbReference type="Pfam" id="PF11907"/>
    </source>
</evidence>
<name>A0A2N5J4S9_9BIFI</name>
<evidence type="ECO:0000313" key="3">
    <source>
        <dbReference type="Proteomes" id="UP000235034"/>
    </source>
</evidence>
<dbReference type="Proteomes" id="UP000235034">
    <property type="component" value="Unassembled WGS sequence"/>
</dbReference>
<feature type="domain" description="DUF3427" evidence="1">
    <location>
        <begin position="1"/>
        <end position="145"/>
    </location>
</feature>
<keyword evidence="2" id="KW-0547">Nucleotide-binding</keyword>
<sequence>MRLCGWRKENTPQNVGGYLLDKETGTMPIFVKYAASQYEDEFLNAQEMRYYSKNGRTPQSPEFRWVREGADAGLAEWQRTHFVPLFVMRKAEEADGRYYYVGHVAAFDRPTLTTKPTASGEGRVNVTLSTLRLAKPLDPELYRHLTS</sequence>
<evidence type="ECO:0000313" key="2">
    <source>
        <dbReference type="EMBL" id="PLS29222.1"/>
    </source>
</evidence>
<dbReference type="GO" id="GO:0004386">
    <property type="term" value="F:helicase activity"/>
    <property type="evidence" value="ECO:0007669"/>
    <property type="project" value="UniProtKB-KW"/>
</dbReference>
<reference evidence="2 3" key="1">
    <citation type="submission" date="2017-07" db="EMBL/GenBank/DDBJ databases">
        <title>Bifidobacterium novel species.</title>
        <authorList>
            <person name="Lugli G.A."/>
            <person name="Milani C."/>
            <person name="Duranti S."/>
            <person name="Mangifesta M."/>
        </authorList>
    </citation>
    <scope>NUCLEOTIDE SEQUENCE [LARGE SCALE GENOMIC DNA]</scope>
    <source>
        <strain evidence="2 3">77</strain>
    </source>
</reference>
<comment type="caution">
    <text evidence="2">The sequence shown here is derived from an EMBL/GenBank/DDBJ whole genome shotgun (WGS) entry which is preliminary data.</text>
</comment>
<proteinExistence type="predicted"/>
<protein>
    <submittedName>
        <fullName evidence="2">RNA helicase</fullName>
    </submittedName>
</protein>
<keyword evidence="2" id="KW-0378">Hydrolase</keyword>
<keyword evidence="3" id="KW-1185">Reference proteome</keyword>